<organism evidence="3 4">
    <name type="scientific">Sphingomonas taxi</name>
    <dbReference type="NCBI Taxonomy" id="1549858"/>
    <lineage>
        <taxon>Bacteria</taxon>
        <taxon>Pseudomonadati</taxon>
        <taxon>Pseudomonadota</taxon>
        <taxon>Alphaproteobacteria</taxon>
        <taxon>Sphingomonadales</taxon>
        <taxon>Sphingomonadaceae</taxon>
        <taxon>Sphingomonas</taxon>
    </lineage>
</organism>
<dbReference type="CDD" id="cd02440">
    <property type="entry name" value="AdoMet_MTases"/>
    <property type="match status" value="1"/>
</dbReference>
<protein>
    <submittedName>
        <fullName evidence="3">SAM-dependent methyltransferase</fullName>
    </submittedName>
</protein>
<dbReference type="PANTHER" id="PTHR43861">
    <property type="entry name" value="TRANS-ACONITATE 2-METHYLTRANSFERASE-RELATED"/>
    <property type="match status" value="1"/>
</dbReference>
<dbReference type="EMBL" id="QFQI01000014">
    <property type="protein sequence ID" value="PZQ58697.1"/>
    <property type="molecule type" value="Genomic_DNA"/>
</dbReference>
<comment type="caution">
    <text evidence="3">The sequence shown here is derived from an EMBL/GenBank/DDBJ whole genome shotgun (WGS) entry which is preliminary data.</text>
</comment>
<keyword evidence="3" id="KW-0808">Transferase</keyword>
<dbReference type="Pfam" id="PF13847">
    <property type="entry name" value="Methyltransf_31"/>
    <property type="match status" value="1"/>
</dbReference>
<evidence type="ECO:0000313" key="3">
    <source>
        <dbReference type="EMBL" id="PZQ58697.1"/>
    </source>
</evidence>
<dbReference type="Proteomes" id="UP000249229">
    <property type="component" value="Unassembled WGS sequence"/>
</dbReference>
<dbReference type="GO" id="GO:0008168">
    <property type="term" value="F:methyltransferase activity"/>
    <property type="evidence" value="ECO:0007669"/>
    <property type="project" value="UniProtKB-KW"/>
</dbReference>
<accession>A0A2W5QLJ2</accession>
<evidence type="ECO:0000259" key="2">
    <source>
        <dbReference type="Pfam" id="PF13847"/>
    </source>
</evidence>
<dbReference type="Pfam" id="PF10119">
    <property type="entry name" value="MethyTransf_Reg"/>
    <property type="match status" value="1"/>
</dbReference>
<dbReference type="SUPFAM" id="SSF53335">
    <property type="entry name" value="S-adenosyl-L-methionine-dependent methyltransferases"/>
    <property type="match status" value="1"/>
</dbReference>
<feature type="domain" description="Methyltransferase regulatory" evidence="1">
    <location>
        <begin position="217"/>
        <end position="296"/>
    </location>
</feature>
<proteinExistence type="predicted"/>
<dbReference type="InterPro" id="IPR029063">
    <property type="entry name" value="SAM-dependent_MTases_sf"/>
</dbReference>
<reference evidence="3 4" key="1">
    <citation type="submission" date="2017-08" db="EMBL/GenBank/DDBJ databases">
        <title>Infants hospitalized years apart are colonized by the same room-sourced microbial strains.</title>
        <authorList>
            <person name="Brooks B."/>
            <person name="Olm M.R."/>
            <person name="Firek B.A."/>
            <person name="Baker R."/>
            <person name="Thomas B.C."/>
            <person name="Morowitz M.J."/>
            <person name="Banfield J.F."/>
        </authorList>
    </citation>
    <scope>NUCLEOTIDE SEQUENCE [LARGE SCALE GENOMIC DNA]</scope>
    <source>
        <strain evidence="3">S2_005_001_R1_22</strain>
    </source>
</reference>
<dbReference type="GO" id="GO:0032259">
    <property type="term" value="P:methylation"/>
    <property type="evidence" value="ECO:0007669"/>
    <property type="project" value="UniProtKB-KW"/>
</dbReference>
<dbReference type="AlphaFoldDB" id="A0A2W5QLJ2"/>
<feature type="domain" description="Methyltransferase" evidence="2">
    <location>
        <begin position="45"/>
        <end position="156"/>
    </location>
</feature>
<evidence type="ECO:0000259" key="1">
    <source>
        <dbReference type="Pfam" id="PF10119"/>
    </source>
</evidence>
<evidence type="ECO:0000313" key="4">
    <source>
        <dbReference type="Proteomes" id="UP000249229"/>
    </source>
</evidence>
<gene>
    <name evidence="3" type="ORF">DI544_13465</name>
</gene>
<dbReference type="PANTHER" id="PTHR43861:SF1">
    <property type="entry name" value="TRANS-ACONITATE 2-METHYLTRANSFERASE"/>
    <property type="match status" value="1"/>
</dbReference>
<dbReference type="InterPro" id="IPR018773">
    <property type="entry name" value="MeTrfase_reg_dom_prd"/>
</dbReference>
<dbReference type="InterPro" id="IPR025714">
    <property type="entry name" value="Methyltranfer_dom"/>
</dbReference>
<keyword evidence="3" id="KW-0489">Methyltransferase</keyword>
<sequence length="428" mass="45635">MSRTGGYVSDVRYPAFFYKEMQPLWLTTVAGFLGFAAPDVSGAFSLCELGCGAGVNLLVAAACHPGARFVGVDVNAADLHEAREAAAASGIDNVEFVQGDFASFATRNERCFDLVTCHGVWSWVAPEDRALILETAARGLSAGGLLYLHYMCHPGSTDMTPLQHILHLCAHHMPGPSTRQAQTGMKLLAQMIEAGALADQPAMRRHLANMARRDPADLAHEFLTDHWQPQHSADLHQQVGRSGLRYLGSADVFNNLDVSLSIPGRLQPLIRRTAVPALAETLKDVARNAHQRMDLFGKDAGPRPPSAIGATVFRALPGAPPTGPVTFRTPIGPITGPEAIFTPLLERLAAGPASVAELARLPVFADDAAALLPSLQLLMMQQLAHPMVATTPDAAERAARLAHWFAGRGIALRPIPECGTAVPQGTAD</sequence>
<name>A0A2W5QLJ2_9SPHN</name>
<dbReference type="Gene3D" id="3.40.50.150">
    <property type="entry name" value="Vaccinia Virus protein VP39"/>
    <property type="match status" value="1"/>
</dbReference>